<dbReference type="EMBL" id="BK015384">
    <property type="protein sequence ID" value="DAE04179.1"/>
    <property type="molecule type" value="Genomic_DNA"/>
</dbReference>
<name>A0A8S5PCK9_9CAUD</name>
<evidence type="ECO:0000313" key="1">
    <source>
        <dbReference type="EMBL" id="DAE04179.1"/>
    </source>
</evidence>
<organism evidence="1">
    <name type="scientific">Siphoviridae sp. ctmpG14</name>
    <dbReference type="NCBI Taxonomy" id="2825654"/>
    <lineage>
        <taxon>Viruses</taxon>
        <taxon>Duplodnaviria</taxon>
        <taxon>Heunggongvirae</taxon>
        <taxon>Uroviricota</taxon>
        <taxon>Caudoviricetes</taxon>
    </lineage>
</organism>
<sequence>MNEKQIAEDLDELMSTLNTEDVIVIDEPVGIPEVVTKDFVEQKLIALDKVEKVEKQEKTAKPAKAKKVAKAPKEKKVSEPRVTYKDGYGKMLEQRIKNSKDVLALTKDIDEEEQVKEVRELEKLLDDKTVFSQKKVCEKVIQLYTFLTGGCSLNTVLKIAFDTFKQDGFLDGGKKGNLYQALLKKPYSPGTANAQSAQVMNMLPKLGIAVKVGHRLTPDPESNLLPLIYQKMGI</sequence>
<protein>
    <submittedName>
        <fullName evidence="1">Uncharacterized protein</fullName>
    </submittedName>
</protein>
<accession>A0A8S5PCK9</accession>
<reference evidence="1" key="1">
    <citation type="journal article" date="2021" name="Proc. Natl. Acad. Sci. U.S.A.">
        <title>A Catalog of Tens of Thousands of Viruses from Human Metagenomes Reveals Hidden Associations with Chronic Diseases.</title>
        <authorList>
            <person name="Tisza M.J."/>
            <person name="Buck C.B."/>
        </authorList>
    </citation>
    <scope>NUCLEOTIDE SEQUENCE</scope>
    <source>
        <strain evidence="1">CtmpG14</strain>
    </source>
</reference>
<proteinExistence type="predicted"/>